<accession>A0A0B8T4F1</accession>
<dbReference type="AlphaFoldDB" id="A0A0B8T4F1"/>
<sequence>MLQNLKTAIREKFVMQKLAAEALEMNAGNLTKLIKSTPEEAGRMRNETISKLERVFSEYNIEWILGRSEIKYKEDAELSQSASGQNSYSKMPNPQGSGFLLTNGKGLGAIADDEMAMFDDEGNTKFYEISPGVYRMKVPLVPETAKAGYLTGFADAEYLEDQEYIVTTVYKYHKGKYRAFRVIGDSMDVDRRTTFVHGDVIIGRELKKELWNSRFHTHKYPFYVFVTKNDGILFKELTSHDVEKGILTLHSLNDDKDAFPDFELNLEDVALVFNIVKRESEI</sequence>
<evidence type="ECO:0008006" key="3">
    <source>
        <dbReference type="Google" id="ProtNLM"/>
    </source>
</evidence>
<reference evidence="1 2" key="2">
    <citation type="journal article" date="2015" name="PLoS ONE">
        <title>Whole-Genome Optical Mapping and Finished Genome Sequence of Sphingobacterium deserti sp. nov., a New Species Isolated from the Western Desert of China.</title>
        <authorList>
            <person name="Teng C."/>
            <person name="Zhou Z."/>
            <person name="Molnar I."/>
            <person name="Li X."/>
            <person name="Tang R."/>
            <person name="Chen M."/>
            <person name="Wang L."/>
            <person name="Su S."/>
            <person name="Zhang W."/>
            <person name="Lin M."/>
        </authorList>
    </citation>
    <scope>NUCLEOTIDE SEQUENCE [LARGE SCALE GENOMIC DNA]</scope>
    <source>
        <strain evidence="2">ACCC05744</strain>
    </source>
</reference>
<dbReference type="EMBL" id="JJMU01000024">
    <property type="protein sequence ID" value="KGE14568.1"/>
    <property type="molecule type" value="Genomic_DNA"/>
</dbReference>
<dbReference type="PATRIC" id="fig|1229276.3.peg.1653"/>
<proteinExistence type="predicted"/>
<keyword evidence="2" id="KW-1185">Reference proteome</keyword>
<evidence type="ECO:0000313" key="1">
    <source>
        <dbReference type="EMBL" id="KGE14568.1"/>
    </source>
</evidence>
<dbReference type="RefSeq" id="WP_052072193.1">
    <property type="nucleotide sequence ID" value="NZ_JJMU01000024.1"/>
</dbReference>
<reference evidence="2" key="1">
    <citation type="submission" date="2014-04" db="EMBL/GenBank/DDBJ databases">
        <title>Whole-Genome optical mapping and complete genome sequence of Sphingobacterium deserti sp. nov., a new spaces isolated from desert in the west of China.</title>
        <authorList>
            <person name="Teng C."/>
            <person name="Zhou Z."/>
            <person name="Li X."/>
            <person name="Chen M."/>
            <person name="Lin M."/>
            <person name="Wang L."/>
            <person name="Su S."/>
            <person name="Zhang C."/>
            <person name="Zhang W."/>
        </authorList>
    </citation>
    <scope>NUCLEOTIDE SEQUENCE [LARGE SCALE GENOMIC DNA]</scope>
    <source>
        <strain evidence="2">ACCC05744</strain>
    </source>
</reference>
<evidence type="ECO:0000313" key="2">
    <source>
        <dbReference type="Proteomes" id="UP000031802"/>
    </source>
</evidence>
<dbReference type="STRING" id="1229276.DI53_1597"/>
<protein>
    <recommendedName>
        <fullName evidence="3">Peptidase S24/S26A/S26B/S26C domain-containing protein</fullName>
    </recommendedName>
</protein>
<name>A0A0B8T4F1_9SPHI</name>
<dbReference type="eggNOG" id="COG2932">
    <property type="taxonomic scope" value="Bacteria"/>
</dbReference>
<dbReference type="SUPFAM" id="SSF51306">
    <property type="entry name" value="LexA/Signal peptidase"/>
    <property type="match status" value="1"/>
</dbReference>
<comment type="caution">
    <text evidence="1">The sequence shown here is derived from an EMBL/GenBank/DDBJ whole genome shotgun (WGS) entry which is preliminary data.</text>
</comment>
<dbReference type="OrthoDB" id="3831186at2"/>
<dbReference type="Gene3D" id="2.10.109.10">
    <property type="entry name" value="Umud Fragment, subunit A"/>
    <property type="match status" value="1"/>
</dbReference>
<gene>
    <name evidence="1" type="ORF">DI53_1597</name>
</gene>
<dbReference type="Proteomes" id="UP000031802">
    <property type="component" value="Unassembled WGS sequence"/>
</dbReference>
<organism evidence="1 2">
    <name type="scientific">Sphingobacterium deserti</name>
    <dbReference type="NCBI Taxonomy" id="1229276"/>
    <lineage>
        <taxon>Bacteria</taxon>
        <taxon>Pseudomonadati</taxon>
        <taxon>Bacteroidota</taxon>
        <taxon>Sphingobacteriia</taxon>
        <taxon>Sphingobacteriales</taxon>
        <taxon>Sphingobacteriaceae</taxon>
        <taxon>Sphingobacterium</taxon>
    </lineage>
</organism>
<dbReference type="InterPro" id="IPR036286">
    <property type="entry name" value="LexA/Signal_pep-like_sf"/>
</dbReference>